<sequence length="244" mass="26851">MSVARVATRARAALPFCRRCFASTSTSAAEVQWPQRTPLGAYYDSIIKNPSPYPYDKKPETPPTTANVDAPPAEKKPAKRKPGRKPKSETSAATTTPSEPIETTPTDSQSPLGQLRRRRAEYLEHGSSKQAQSTYVAGVYIPPKPEEPDNCCMSGCVNCVWDRYREDFEEWTAQTKEAEARLAQAKSDKSAAKAPSPVSAEPSAASKDMWDESAFQGVPVGIREFMRLEKQLKKRHGEESTLGG</sequence>
<keyword evidence="4" id="KW-1185">Reference proteome</keyword>
<proteinExistence type="predicted"/>
<dbReference type="Proteomes" id="UP000813444">
    <property type="component" value="Unassembled WGS sequence"/>
</dbReference>
<dbReference type="InterPro" id="IPR019180">
    <property type="entry name" value="Oxidoreductase-like_N"/>
</dbReference>
<feature type="region of interest" description="Disordered" evidence="1">
    <location>
        <begin position="50"/>
        <end position="114"/>
    </location>
</feature>
<gene>
    <name evidence="3" type="ORF">B0I35DRAFT_488936</name>
</gene>
<dbReference type="EMBL" id="JAGPNK010000011">
    <property type="protein sequence ID" value="KAH7311548.1"/>
    <property type="molecule type" value="Genomic_DNA"/>
</dbReference>
<feature type="compositionally biased region" description="Low complexity" evidence="1">
    <location>
        <begin position="192"/>
        <end position="207"/>
    </location>
</feature>
<dbReference type="Pfam" id="PF09791">
    <property type="entry name" value="Oxidored-like"/>
    <property type="match status" value="1"/>
</dbReference>
<evidence type="ECO:0000313" key="4">
    <source>
        <dbReference type="Proteomes" id="UP000813444"/>
    </source>
</evidence>
<evidence type="ECO:0000256" key="1">
    <source>
        <dbReference type="SAM" id="MobiDB-lite"/>
    </source>
</evidence>
<dbReference type="PANTHER" id="PTHR21193:SF3">
    <property type="entry name" value="OXIDOREDUCTASE-LIKE DOMAIN-CONTAINING PROTEIN 1"/>
    <property type="match status" value="1"/>
</dbReference>
<dbReference type="AlphaFoldDB" id="A0A8K0SPM2"/>
<dbReference type="OrthoDB" id="10064411at2759"/>
<feature type="domain" description="Oxidoreductase-like" evidence="2">
    <location>
        <begin position="136"/>
        <end position="179"/>
    </location>
</feature>
<evidence type="ECO:0000313" key="3">
    <source>
        <dbReference type="EMBL" id="KAH7311548.1"/>
    </source>
</evidence>
<organism evidence="3 4">
    <name type="scientific">Stachybotrys elegans</name>
    <dbReference type="NCBI Taxonomy" id="80388"/>
    <lineage>
        <taxon>Eukaryota</taxon>
        <taxon>Fungi</taxon>
        <taxon>Dikarya</taxon>
        <taxon>Ascomycota</taxon>
        <taxon>Pezizomycotina</taxon>
        <taxon>Sordariomycetes</taxon>
        <taxon>Hypocreomycetidae</taxon>
        <taxon>Hypocreales</taxon>
        <taxon>Stachybotryaceae</taxon>
        <taxon>Stachybotrys</taxon>
    </lineage>
</organism>
<feature type="compositionally biased region" description="Low complexity" evidence="1">
    <location>
        <begin position="89"/>
        <end position="106"/>
    </location>
</feature>
<dbReference type="InterPro" id="IPR039251">
    <property type="entry name" value="OXLD1"/>
</dbReference>
<name>A0A8K0SPM2_9HYPO</name>
<dbReference type="PANTHER" id="PTHR21193">
    <property type="entry name" value="OXIDOREDUCTASE-LIKE DOMAIN-CONTAINING PROTEIN 1"/>
    <property type="match status" value="1"/>
</dbReference>
<accession>A0A8K0SPM2</accession>
<comment type="caution">
    <text evidence="3">The sequence shown here is derived from an EMBL/GenBank/DDBJ whole genome shotgun (WGS) entry which is preliminary data.</text>
</comment>
<dbReference type="GO" id="GO:0005739">
    <property type="term" value="C:mitochondrion"/>
    <property type="evidence" value="ECO:0007669"/>
    <property type="project" value="TreeGrafter"/>
</dbReference>
<evidence type="ECO:0000259" key="2">
    <source>
        <dbReference type="Pfam" id="PF09791"/>
    </source>
</evidence>
<feature type="compositionally biased region" description="Basic and acidic residues" evidence="1">
    <location>
        <begin position="179"/>
        <end position="191"/>
    </location>
</feature>
<protein>
    <submittedName>
        <fullName evidence="3">Oxidoreductase-like protein</fullName>
    </submittedName>
</protein>
<feature type="region of interest" description="Disordered" evidence="1">
    <location>
        <begin position="179"/>
        <end position="211"/>
    </location>
</feature>
<reference evidence="3" key="1">
    <citation type="journal article" date="2021" name="Nat. Commun.">
        <title>Genetic determinants of endophytism in the Arabidopsis root mycobiome.</title>
        <authorList>
            <person name="Mesny F."/>
            <person name="Miyauchi S."/>
            <person name="Thiergart T."/>
            <person name="Pickel B."/>
            <person name="Atanasova L."/>
            <person name="Karlsson M."/>
            <person name="Huettel B."/>
            <person name="Barry K.W."/>
            <person name="Haridas S."/>
            <person name="Chen C."/>
            <person name="Bauer D."/>
            <person name="Andreopoulos W."/>
            <person name="Pangilinan J."/>
            <person name="LaButti K."/>
            <person name="Riley R."/>
            <person name="Lipzen A."/>
            <person name="Clum A."/>
            <person name="Drula E."/>
            <person name="Henrissat B."/>
            <person name="Kohler A."/>
            <person name="Grigoriev I.V."/>
            <person name="Martin F.M."/>
            <person name="Hacquard S."/>
        </authorList>
    </citation>
    <scope>NUCLEOTIDE SEQUENCE</scope>
    <source>
        <strain evidence="3">MPI-CAGE-CH-0235</strain>
    </source>
</reference>